<comment type="similarity">
    <text evidence="1">Belongs to the ROK (NagC/XylR) family.</text>
</comment>
<dbReference type="SUPFAM" id="SSF46785">
    <property type="entry name" value="Winged helix' DNA-binding domain"/>
    <property type="match status" value="1"/>
</dbReference>
<proteinExistence type="inferred from homology"/>
<evidence type="ECO:0000313" key="2">
    <source>
        <dbReference type="EMBL" id="KAA6301489.1"/>
    </source>
</evidence>
<dbReference type="SUPFAM" id="SSF53067">
    <property type="entry name" value="Actin-like ATPase domain"/>
    <property type="match status" value="1"/>
</dbReference>
<dbReference type="InterPro" id="IPR036390">
    <property type="entry name" value="WH_DNA-bd_sf"/>
</dbReference>
<evidence type="ECO:0000256" key="1">
    <source>
        <dbReference type="ARBA" id="ARBA00006479"/>
    </source>
</evidence>
<sequence>MILTESEKKVLSTVRKKGNIAIADVVEDCGLSTATGSRLINKLISKKFLIETEPEPNSGNLEKGRPQRHVRWHCPDYYAIGIDVGTTHIKGAIFNLNLDFVKEVDMEMIYENEMSQVFARINEMIERLLDTNLIDKKRILGIGVAFAGLVNKKDKIIKFSPAFNWHHVNAAQYIVNKTKLPLFYDNVTRLMALSEIYFGHGKSLDNFIFVNIGFGIGASIVIDGNLFTGQNGYAGEFGHVIAEPDSPIQCPCGQYGCLTTTSSGEYIAKRFISRLQNGDDSILKEDDLLKIDTKMIFDAARNQDALSVSVIDDAIRNLAIRLSDLKKCFDPQAIIIGGGVSINEDYFFSALEEKMTYFNKMKYSNGNKLHILPRSFPGKAASIGAGMMVAQKVINL</sequence>
<dbReference type="EMBL" id="SNRX01000018">
    <property type="protein sequence ID" value="KAA6301489.1"/>
    <property type="molecule type" value="Genomic_DNA"/>
</dbReference>
<name>A0A5M8NZA8_9BACT</name>
<evidence type="ECO:0000313" key="3">
    <source>
        <dbReference type="Proteomes" id="UP000324575"/>
    </source>
</evidence>
<dbReference type="Pfam" id="PF00480">
    <property type="entry name" value="ROK"/>
    <property type="match status" value="1"/>
</dbReference>
<dbReference type="AlphaFoldDB" id="A0A5M8NZA8"/>
<dbReference type="InterPro" id="IPR000600">
    <property type="entry name" value="ROK"/>
</dbReference>
<dbReference type="Proteomes" id="UP000324575">
    <property type="component" value="Unassembled WGS sequence"/>
</dbReference>
<dbReference type="Gene3D" id="3.30.420.40">
    <property type="match status" value="2"/>
</dbReference>
<comment type="caution">
    <text evidence="2">The sequence shown here is derived from an EMBL/GenBank/DDBJ whole genome shotgun (WGS) entry which is preliminary data.</text>
</comment>
<protein>
    <submittedName>
        <fullName evidence="2">N-acetylglucosamine repressor</fullName>
    </submittedName>
</protein>
<accession>A0A5M8NZA8</accession>
<dbReference type="PANTHER" id="PTHR18964:SF149">
    <property type="entry name" value="BIFUNCTIONAL UDP-N-ACETYLGLUCOSAMINE 2-EPIMERASE_N-ACETYLMANNOSAMINE KINASE"/>
    <property type="match status" value="1"/>
</dbReference>
<organism evidence="2 3">
    <name type="scientific">Candidatus Ordinivivax streblomastigis</name>
    <dbReference type="NCBI Taxonomy" id="2540710"/>
    <lineage>
        <taxon>Bacteria</taxon>
        <taxon>Pseudomonadati</taxon>
        <taxon>Bacteroidota</taxon>
        <taxon>Bacteroidia</taxon>
        <taxon>Bacteroidales</taxon>
        <taxon>Candidatus Ordinivivax</taxon>
    </lineage>
</organism>
<dbReference type="InterPro" id="IPR043129">
    <property type="entry name" value="ATPase_NBD"/>
</dbReference>
<reference evidence="2 3" key="1">
    <citation type="submission" date="2019-03" db="EMBL/GenBank/DDBJ databases">
        <title>Single cell metagenomics reveals metabolic interactions within the superorganism composed of flagellate Streblomastix strix and complex community of Bacteroidetes bacteria on its surface.</title>
        <authorList>
            <person name="Treitli S.C."/>
            <person name="Kolisko M."/>
            <person name="Husnik F."/>
            <person name="Keeling P."/>
            <person name="Hampl V."/>
        </authorList>
    </citation>
    <scope>NUCLEOTIDE SEQUENCE [LARGE SCALE GENOMIC DNA]</scope>
    <source>
        <strain evidence="2">St1</strain>
    </source>
</reference>
<dbReference type="PANTHER" id="PTHR18964">
    <property type="entry name" value="ROK (REPRESSOR, ORF, KINASE) FAMILY"/>
    <property type="match status" value="1"/>
</dbReference>
<gene>
    <name evidence="2" type="ORF">EZS26_002363</name>
</gene>
<dbReference type="Gene3D" id="1.10.10.10">
    <property type="entry name" value="Winged helix-like DNA-binding domain superfamily/Winged helix DNA-binding domain"/>
    <property type="match status" value="1"/>
</dbReference>
<dbReference type="InterPro" id="IPR036388">
    <property type="entry name" value="WH-like_DNA-bd_sf"/>
</dbReference>